<reference evidence="3" key="1">
    <citation type="submission" date="2011-12" db="EMBL/GenBank/DDBJ databases">
        <title>The Draft Genome of Lepisosteus oculatus.</title>
        <authorList>
            <consortium name="The Broad Institute Genome Assembly &amp; Analysis Group"/>
            <consortium name="Computational R&amp;D Group"/>
            <consortium name="and Sequencing Platform"/>
            <person name="Di Palma F."/>
            <person name="Alfoldi J."/>
            <person name="Johnson J."/>
            <person name="Berlin A."/>
            <person name="Gnerre S."/>
            <person name="Jaffe D."/>
            <person name="MacCallum I."/>
            <person name="Young S."/>
            <person name="Walker B.J."/>
            <person name="Lander E.S."/>
            <person name="Lindblad-Toh K."/>
        </authorList>
    </citation>
    <scope>NUCLEOTIDE SEQUENCE [LARGE SCALE GENOMIC DNA]</scope>
</reference>
<dbReference type="Bgee" id="ENSLOCG00000005801">
    <property type="expression patterns" value="Expressed in camera-type eye and 11 other cell types or tissues"/>
</dbReference>
<evidence type="ECO:0000256" key="1">
    <source>
        <dbReference type="SAM" id="MobiDB-lite"/>
    </source>
</evidence>
<proteinExistence type="predicted"/>
<dbReference type="HOGENOM" id="CLU_162375_0_0_1"/>
<evidence type="ECO:0000313" key="3">
    <source>
        <dbReference type="Proteomes" id="UP000018468"/>
    </source>
</evidence>
<dbReference type="EMBL" id="AHAT01015931">
    <property type="status" value="NOT_ANNOTATED_CDS"/>
    <property type="molecule type" value="Genomic_DNA"/>
</dbReference>
<reference evidence="2" key="2">
    <citation type="submission" date="2025-08" db="UniProtKB">
        <authorList>
            <consortium name="Ensembl"/>
        </authorList>
    </citation>
    <scope>IDENTIFICATION</scope>
</reference>
<feature type="compositionally biased region" description="Polar residues" evidence="1">
    <location>
        <begin position="17"/>
        <end position="26"/>
    </location>
</feature>
<dbReference type="OMA" id="MKRTENN"/>
<organism evidence="2 3">
    <name type="scientific">Lepisosteus oculatus</name>
    <name type="common">Spotted gar</name>
    <dbReference type="NCBI Taxonomy" id="7918"/>
    <lineage>
        <taxon>Eukaryota</taxon>
        <taxon>Metazoa</taxon>
        <taxon>Chordata</taxon>
        <taxon>Craniata</taxon>
        <taxon>Vertebrata</taxon>
        <taxon>Euteleostomi</taxon>
        <taxon>Actinopterygii</taxon>
        <taxon>Neopterygii</taxon>
        <taxon>Holostei</taxon>
        <taxon>Semionotiformes</taxon>
        <taxon>Lepisosteidae</taxon>
        <taxon>Lepisosteus</taxon>
    </lineage>
</organism>
<dbReference type="Ensembl" id="ENSLOCT00000007012.1">
    <property type="protein sequence ID" value="ENSLOCP00000007004.1"/>
    <property type="gene ID" value="ENSLOCG00000005801.1"/>
</dbReference>
<dbReference type="AlphaFoldDB" id="W5MF45"/>
<name>W5MF45_LEPOC</name>
<dbReference type="InParanoid" id="W5MF45"/>
<keyword evidence="3" id="KW-1185">Reference proteome</keyword>
<sequence length="126" mass="13487">KEFSAPPPLLFRKLSNPDLSPSTGKSKLQRQFSQDDSRARRSSLASGLTGKQLLPLSSSMHSGVSQLTWQQSGESNNLVRMRNQSLGQSAPSLTAGLVSTPLPTLPYSQMGSPPHLPRACKVGQSS</sequence>
<protein>
    <submittedName>
        <fullName evidence="2">Uncharacterized protein</fullName>
    </submittedName>
</protein>
<accession>W5MF45</accession>
<dbReference type="STRING" id="7918.ENSLOCP00000007004"/>
<reference evidence="2" key="3">
    <citation type="submission" date="2025-09" db="UniProtKB">
        <authorList>
            <consortium name="Ensembl"/>
        </authorList>
    </citation>
    <scope>IDENTIFICATION</scope>
</reference>
<dbReference type="Proteomes" id="UP000018468">
    <property type="component" value="Linkage group LG10"/>
</dbReference>
<dbReference type="GeneTree" id="ENSGT00940000155705"/>
<evidence type="ECO:0000313" key="2">
    <source>
        <dbReference type="Ensembl" id="ENSLOCP00000007004.1"/>
    </source>
</evidence>
<feature type="region of interest" description="Disordered" evidence="1">
    <location>
        <begin position="1"/>
        <end position="126"/>
    </location>
</feature>
<feature type="compositionally biased region" description="Polar residues" evidence="1">
    <location>
        <begin position="55"/>
        <end position="92"/>
    </location>
</feature>
<dbReference type="eggNOG" id="KOG0606">
    <property type="taxonomic scope" value="Eukaryota"/>
</dbReference>